<dbReference type="PROSITE" id="PS50138">
    <property type="entry name" value="BRCA2_REPEAT"/>
    <property type="match status" value="2"/>
</dbReference>
<accession>A0A0S3S843</accession>
<keyword evidence="2" id="KW-0227">DNA damage</keyword>
<dbReference type="GO" id="GO:0051321">
    <property type="term" value="P:meiotic cell cycle"/>
    <property type="evidence" value="ECO:0007669"/>
    <property type="project" value="UniProtKB-KW"/>
</dbReference>
<dbReference type="InterPro" id="IPR036315">
    <property type="entry name" value="BRCA2_hlx_sf"/>
</dbReference>
<keyword evidence="3" id="KW-0238">DNA-binding</keyword>
<feature type="domain" description="Tower" evidence="10">
    <location>
        <begin position="685"/>
        <end position="726"/>
    </location>
</feature>
<dbReference type="GO" id="GO:0003677">
    <property type="term" value="F:DNA binding"/>
    <property type="evidence" value="ECO:0007669"/>
    <property type="project" value="UniProtKB-KW"/>
</dbReference>
<evidence type="ECO:0000256" key="4">
    <source>
        <dbReference type="ARBA" id="ARBA00023172"/>
    </source>
</evidence>
<gene>
    <name evidence="11" type="primary">Vigan.05G269600</name>
    <name evidence="11" type="ORF">VIGAN_05269600</name>
</gene>
<evidence type="ECO:0000256" key="1">
    <source>
        <dbReference type="ARBA" id="ARBA00022737"/>
    </source>
</evidence>
<organism evidence="11 12">
    <name type="scientific">Vigna angularis var. angularis</name>
    <dbReference type="NCBI Taxonomy" id="157739"/>
    <lineage>
        <taxon>Eukaryota</taxon>
        <taxon>Viridiplantae</taxon>
        <taxon>Streptophyta</taxon>
        <taxon>Embryophyta</taxon>
        <taxon>Tracheophyta</taxon>
        <taxon>Spermatophyta</taxon>
        <taxon>Magnoliopsida</taxon>
        <taxon>eudicotyledons</taxon>
        <taxon>Gunneridae</taxon>
        <taxon>Pentapetalae</taxon>
        <taxon>rosids</taxon>
        <taxon>fabids</taxon>
        <taxon>Fabales</taxon>
        <taxon>Fabaceae</taxon>
        <taxon>Papilionoideae</taxon>
        <taxon>50 kb inversion clade</taxon>
        <taxon>NPAAA clade</taxon>
        <taxon>indigoferoid/millettioid clade</taxon>
        <taxon>Phaseoleae</taxon>
        <taxon>Vigna</taxon>
    </lineage>
</organism>
<dbReference type="GO" id="GO:0006355">
    <property type="term" value="P:regulation of DNA-templated transcription"/>
    <property type="evidence" value="ECO:0007669"/>
    <property type="project" value="TreeGrafter"/>
</dbReference>
<dbReference type="PANTHER" id="PTHR11289:SF0">
    <property type="entry name" value="BREAST CANCER TYPE 2 SUSCEPTIBILITY PROTEIN"/>
    <property type="match status" value="1"/>
</dbReference>
<proteinExistence type="predicted"/>
<evidence type="ECO:0000313" key="12">
    <source>
        <dbReference type="Proteomes" id="UP000291084"/>
    </source>
</evidence>
<dbReference type="SUPFAM" id="SSF81872">
    <property type="entry name" value="BRCA2 helical domain"/>
    <property type="match status" value="1"/>
</dbReference>
<dbReference type="OrthoDB" id="21095at2759"/>
<dbReference type="EMBL" id="AP015038">
    <property type="protein sequence ID" value="BAT89025.1"/>
    <property type="molecule type" value="Genomic_DNA"/>
</dbReference>
<dbReference type="SUPFAM" id="SSF50249">
    <property type="entry name" value="Nucleic acid-binding proteins"/>
    <property type="match status" value="3"/>
</dbReference>
<dbReference type="PANTHER" id="PTHR11289">
    <property type="entry name" value="BREAST CANCER TYPE 2 SUSCEPTIBILITY PROTEIN BRCA2"/>
    <property type="match status" value="1"/>
</dbReference>
<evidence type="ECO:0000256" key="2">
    <source>
        <dbReference type="ARBA" id="ARBA00022763"/>
    </source>
</evidence>
<dbReference type="FunFam" id="2.40.50.140:FF:000262">
    <property type="entry name" value="Protein BREAST CANCER SUSCEPTIBILITY 2 homolog B"/>
    <property type="match status" value="1"/>
</dbReference>
<dbReference type="InterPro" id="IPR012340">
    <property type="entry name" value="NA-bd_OB-fold"/>
</dbReference>
<dbReference type="InterPro" id="IPR015187">
    <property type="entry name" value="BRCA2_OB_1"/>
</dbReference>
<protein>
    <recommendedName>
        <fullName evidence="10">Tower domain-containing protein</fullName>
    </recommendedName>
</protein>
<keyword evidence="6" id="KW-0469">Meiosis</keyword>
<name>A0A0S3S843_PHAAN</name>
<keyword evidence="4" id="KW-0233">DNA recombination</keyword>
<dbReference type="InterPro" id="IPR015252">
    <property type="entry name" value="BRCA2_hlx"/>
</dbReference>
<dbReference type="Pfam" id="PF09169">
    <property type="entry name" value="BRCA-2_helical"/>
    <property type="match status" value="1"/>
</dbReference>
<dbReference type="CDD" id="cd04493">
    <property type="entry name" value="BRCA2DBD_OB1"/>
    <property type="match status" value="1"/>
</dbReference>
<dbReference type="Pfam" id="PF09103">
    <property type="entry name" value="BRCA-2_OB1"/>
    <property type="match status" value="1"/>
</dbReference>
<keyword evidence="7" id="KW-0131">Cell cycle</keyword>
<dbReference type="Proteomes" id="UP000291084">
    <property type="component" value="Chromosome 5"/>
</dbReference>
<evidence type="ECO:0000313" key="11">
    <source>
        <dbReference type="EMBL" id="BAT89025.1"/>
    </source>
</evidence>
<evidence type="ECO:0000259" key="10">
    <source>
        <dbReference type="SMART" id="SM01341"/>
    </source>
</evidence>
<dbReference type="FunFam" id="2.40.50.140:FF:000267">
    <property type="entry name" value="Protein BREAST CANCER SUSCEPTIBILITY 2 homolog B"/>
    <property type="match status" value="1"/>
</dbReference>
<evidence type="ECO:0000256" key="9">
    <source>
        <dbReference type="SAM" id="MobiDB-lite"/>
    </source>
</evidence>
<comment type="function">
    <text evidence="8">Involved in double-strand break repair and/or homologous recombination by mediating RAD51- and DMC1-facilitated DNA repair. Plays an essential role in both somatic and meiotic homologous recombination. Is crucial for the formation of RAD51 and DMC1 foci during male meiotic homologous recombination in prophase I.</text>
</comment>
<dbReference type="FunFam" id="2.40.50.140:FF:000282">
    <property type="entry name" value="Protein BREAST CANCER SUSCEPTIBILITY 2 homolog B"/>
    <property type="match status" value="1"/>
</dbReference>
<dbReference type="Pfam" id="PF00634">
    <property type="entry name" value="BRCA2"/>
    <property type="match status" value="2"/>
</dbReference>
<dbReference type="SUPFAM" id="SSF81878">
    <property type="entry name" value="BRCA2 tower domain"/>
    <property type="match status" value="1"/>
</dbReference>
<sequence>MCSWQILSHSPNNFHWQITEHVSHASPTPLPSPIPLPSMADLLLQGSPALLPSHDAGARGEERAIDETLSFSNSLFTTGSGKKVTISSRGLVRAKTLLDTIDINIQSTSKLFAFGETAGKQQLQVYEESPESKLHTVINSPSVGVLHALDNGFEERNSFKQAPIKFRTAGGRSISISSGALRRARSLLGDSDVGDLFEGGNAGDSVFSFPLKRQTDAAAPSDYSTPVVHGMASDSNFKTKSFTFPMKSSRQRGLPTKFPCEGDGINLTKKFDAVGEESDCGRKSTDACGQKSLYGRSQTPNSLVYDSSLNCFSSKVDTLGGATRRALADLSNTINTDTANNRQAASGKRRLGLSVTVSPFKKPRSSNSPAPLEEDVGKSPHDLSQLSSDISECKGEVSTRYPFHYPRVYIKDYFVGRPMEKRACFPNLSRQVTSVNAEKYVFHKGSGDNGIGAEAFVHLLALHGASMHFATKEWVTNHYKWIVWKLACYERYYPASSAGNFLTVSNVLEELKYRYEREVNHGHRSTIKKILEGDALSSSMMILCISSIHSSYIEESGTCFDTKSGAQKTKAVKIELTDGWYSMNAILDVPLSKQQAAGRLFVGQKLRLSGAGLCGWNGPVSPLEVSSTVSLLLHINGTYRAHWAERLGFCKVAGPPLAFKCIKGNGGLIPQTLAGITRIYPILYKERLSSGRSVVMSEKMENKMTELYNQRRSAVVDGIISEYQKESSYINYDSDSEGAKIYNMLETAEEPEFLMADMSAEQLSSFAAYKAKLNAIRQSEKEKSIEKALKDAGLGHREVTPFMKLRVVGLTYKTRQDKPKEGIVTIWNPTEKQRLELVEGGAYSIAGLMPSSSVFDILHLHARGSSTKWWPLSSNAREQFRPFFRGRKSTPLSSLGDIPVSNEFDIAAYIVHVGGVYTSNQHQKQWVFVTDGSIMNGLQSEKLINSLLAICFCSPLIDHDSSFPLISCNLAGSTVGFCNLIKKEKDHTNNIWVADANENSAYYLNFDSSNCSHLRNAASSIRRWADNSSLIIEKLKEKVLYVVGDDCKA</sequence>
<reference evidence="11 12" key="1">
    <citation type="journal article" date="2015" name="Sci. Rep.">
        <title>The power of single molecule real-time sequencing technology in the de novo assembly of a eukaryotic genome.</title>
        <authorList>
            <person name="Sakai H."/>
            <person name="Naito K."/>
            <person name="Ogiso-Tanaka E."/>
            <person name="Takahashi Y."/>
            <person name="Iseki K."/>
            <person name="Muto C."/>
            <person name="Satou K."/>
            <person name="Teruya K."/>
            <person name="Shiroma A."/>
            <person name="Shimoji M."/>
            <person name="Hirano T."/>
            <person name="Itoh T."/>
            <person name="Kaga A."/>
            <person name="Tomooka N."/>
        </authorList>
    </citation>
    <scope>NUCLEOTIDE SEQUENCE [LARGE SCALE GENOMIC DNA]</scope>
    <source>
        <strain evidence="12">cv. Shumari</strain>
    </source>
</reference>
<feature type="region of interest" description="Disordered" evidence="9">
    <location>
        <begin position="340"/>
        <end position="383"/>
    </location>
</feature>
<dbReference type="InterPro" id="IPR015205">
    <property type="entry name" value="Tower_dom"/>
</dbReference>
<keyword evidence="1" id="KW-0677">Repeat</keyword>
<evidence type="ECO:0000256" key="7">
    <source>
        <dbReference type="ARBA" id="ARBA00023306"/>
    </source>
</evidence>
<keyword evidence="5" id="KW-0234">DNA repair</keyword>
<evidence type="ECO:0000256" key="5">
    <source>
        <dbReference type="ARBA" id="ARBA00023204"/>
    </source>
</evidence>
<evidence type="ECO:0000256" key="8">
    <source>
        <dbReference type="ARBA" id="ARBA00053296"/>
    </source>
</evidence>
<dbReference type="GO" id="GO:0000724">
    <property type="term" value="P:double-strand break repair via homologous recombination"/>
    <property type="evidence" value="ECO:0007669"/>
    <property type="project" value="InterPro"/>
</dbReference>
<evidence type="ECO:0000256" key="3">
    <source>
        <dbReference type="ARBA" id="ARBA00023125"/>
    </source>
</evidence>
<dbReference type="AlphaFoldDB" id="A0A0S3S843"/>
<dbReference type="InterPro" id="IPR002093">
    <property type="entry name" value="BRCA2_repeat"/>
</dbReference>
<dbReference type="SMART" id="SM01341">
    <property type="entry name" value="Tower"/>
    <property type="match status" value="1"/>
</dbReference>
<evidence type="ECO:0000256" key="6">
    <source>
        <dbReference type="ARBA" id="ARBA00023254"/>
    </source>
</evidence>
<dbReference type="InterPro" id="IPR015525">
    <property type="entry name" value="BRCA2"/>
</dbReference>
<dbReference type="Gene3D" id="2.40.50.140">
    <property type="entry name" value="Nucleic acid-binding proteins"/>
    <property type="match status" value="4"/>
</dbReference>
<keyword evidence="12" id="KW-1185">Reference proteome</keyword>